<dbReference type="InterPro" id="IPR050065">
    <property type="entry name" value="GlmU-like"/>
</dbReference>
<proteinExistence type="predicted"/>
<keyword evidence="2 4" id="KW-0548">Nucleotidyltransferase</keyword>
<dbReference type="PANTHER" id="PTHR43584:SF8">
    <property type="entry name" value="N-ACETYLMURAMATE ALPHA-1-PHOSPHATE URIDYLYLTRANSFERASE"/>
    <property type="match status" value="1"/>
</dbReference>
<dbReference type="InterPro" id="IPR005835">
    <property type="entry name" value="NTP_transferase_dom"/>
</dbReference>
<dbReference type="RefSeq" id="WP_085283419.1">
    <property type="nucleotide sequence ID" value="NZ_FOBI01000002.1"/>
</dbReference>
<dbReference type="Proteomes" id="UP000199297">
    <property type="component" value="Unassembled WGS sequence"/>
</dbReference>
<protein>
    <submittedName>
        <fullName evidence="4">MurNAc alpha-1-phosphate uridylyltransferase</fullName>
    </submittedName>
</protein>
<dbReference type="InterPro" id="IPR054790">
    <property type="entry name" value="MurU"/>
</dbReference>
<evidence type="ECO:0000313" key="4">
    <source>
        <dbReference type="EMBL" id="SEK75748.1"/>
    </source>
</evidence>
<dbReference type="CDD" id="cd06422">
    <property type="entry name" value="NTP_transferase_like_1"/>
    <property type="match status" value="1"/>
</dbReference>
<keyword evidence="1 4" id="KW-0808">Transferase</keyword>
<evidence type="ECO:0000313" key="5">
    <source>
        <dbReference type="Proteomes" id="UP000199297"/>
    </source>
</evidence>
<dbReference type="STRING" id="641665.GCA_002104455_01646"/>
<dbReference type="OrthoDB" id="9788272at2"/>
<name>A0A1H7JM69_9GAMM</name>
<evidence type="ECO:0000256" key="2">
    <source>
        <dbReference type="ARBA" id="ARBA00022695"/>
    </source>
</evidence>
<dbReference type="EMBL" id="FOBI01000002">
    <property type="protein sequence ID" value="SEK75748.1"/>
    <property type="molecule type" value="Genomic_DNA"/>
</dbReference>
<dbReference type="Pfam" id="PF00483">
    <property type="entry name" value="NTP_transferase"/>
    <property type="match status" value="1"/>
</dbReference>
<organism evidence="4 5">
    <name type="scientific">Colwellia chukchiensis</name>
    <dbReference type="NCBI Taxonomy" id="641665"/>
    <lineage>
        <taxon>Bacteria</taxon>
        <taxon>Pseudomonadati</taxon>
        <taxon>Pseudomonadota</taxon>
        <taxon>Gammaproteobacteria</taxon>
        <taxon>Alteromonadales</taxon>
        <taxon>Colwelliaceae</taxon>
        <taxon>Colwellia</taxon>
    </lineage>
</organism>
<accession>A0A1H7JM69</accession>
<dbReference type="AlphaFoldDB" id="A0A1H7JM69"/>
<dbReference type="Gene3D" id="3.90.550.10">
    <property type="entry name" value="Spore Coat Polysaccharide Biosynthesis Protein SpsA, Chain A"/>
    <property type="match status" value="1"/>
</dbReference>
<dbReference type="InterPro" id="IPR029044">
    <property type="entry name" value="Nucleotide-diphossugar_trans"/>
</dbReference>
<feature type="domain" description="Nucleotidyl transferase" evidence="3">
    <location>
        <begin position="2"/>
        <end position="228"/>
    </location>
</feature>
<dbReference type="NCBIfam" id="NF045761">
    <property type="entry name" value="NAMPUrTaseMurU"/>
    <property type="match status" value="1"/>
</dbReference>
<gene>
    <name evidence="4" type="ORF">SAMN05216262_102289</name>
</gene>
<evidence type="ECO:0000259" key="3">
    <source>
        <dbReference type="Pfam" id="PF00483"/>
    </source>
</evidence>
<sequence length="230" mass="25054">MKAMILAAGRGERMRPLTDHCPKPLLKVAGTSLIEHHINNLVAAGITEIVINHAWLGEQIVQQLGDGGQFGASICYSKEPIALETAGGIIKALALLAADENEVFLVLNGDIYCDFDFHHLPELKAQHQAHLFLVTNPEHNLAGDFTVQAGILTNPQGPEDSTYTFSGIALYRKSFFSHYHAKRLTPTDKVQPLAPMLRSAAKQGKISASVIDVAWTDVGTPERLARLNTK</sequence>
<keyword evidence="5" id="KW-1185">Reference proteome</keyword>
<reference evidence="5" key="1">
    <citation type="submission" date="2016-10" db="EMBL/GenBank/DDBJ databases">
        <authorList>
            <person name="Varghese N."/>
            <person name="Submissions S."/>
        </authorList>
    </citation>
    <scope>NUCLEOTIDE SEQUENCE [LARGE SCALE GENOMIC DNA]</scope>
    <source>
        <strain evidence="5">CGMCC 1.9127</strain>
    </source>
</reference>
<dbReference type="GO" id="GO:0016779">
    <property type="term" value="F:nucleotidyltransferase activity"/>
    <property type="evidence" value="ECO:0007669"/>
    <property type="project" value="UniProtKB-KW"/>
</dbReference>
<evidence type="ECO:0000256" key="1">
    <source>
        <dbReference type="ARBA" id="ARBA00022679"/>
    </source>
</evidence>
<dbReference type="SUPFAM" id="SSF53448">
    <property type="entry name" value="Nucleotide-diphospho-sugar transferases"/>
    <property type="match status" value="1"/>
</dbReference>
<dbReference type="PANTHER" id="PTHR43584">
    <property type="entry name" value="NUCLEOTIDYL TRANSFERASE"/>
    <property type="match status" value="1"/>
</dbReference>